<reference evidence="3" key="4">
    <citation type="submission" date="2025-09" db="UniProtKB">
        <authorList>
            <consortium name="Ensembl"/>
        </authorList>
    </citation>
    <scope>IDENTIFICATION</scope>
</reference>
<dbReference type="GO" id="GO:0006955">
    <property type="term" value="P:immune response"/>
    <property type="evidence" value="ECO:0007669"/>
    <property type="project" value="InterPro"/>
</dbReference>
<dbReference type="FunCoup" id="A0A3B1IHU9">
    <property type="interactions" value="30"/>
</dbReference>
<dbReference type="Ensembl" id="ENSAMXT00000049361.1">
    <property type="protein sequence ID" value="ENSAMXP00000028809.1"/>
    <property type="gene ID" value="ENSAMXG00000029777.1"/>
</dbReference>
<proteinExistence type="predicted"/>
<dbReference type="InterPro" id="IPR036048">
    <property type="entry name" value="Interleukin_8-like_sf"/>
</dbReference>
<protein>
    <recommendedName>
        <fullName evidence="2">Chemokine interleukin-8-like domain-containing protein</fullName>
    </recommendedName>
</protein>
<dbReference type="Proteomes" id="UP000018467">
    <property type="component" value="Unassembled WGS sequence"/>
</dbReference>
<reference evidence="4" key="1">
    <citation type="submission" date="2013-03" db="EMBL/GenBank/DDBJ databases">
        <authorList>
            <person name="Jeffery W."/>
            <person name="Warren W."/>
            <person name="Wilson R.K."/>
        </authorList>
    </citation>
    <scope>NUCLEOTIDE SEQUENCE</scope>
    <source>
        <strain evidence="4">female</strain>
    </source>
</reference>
<sequence length="82" mass="9364">MDLKGLLLLFFSSRRQSTDYVLFSLYSNHPTLCCFNFVKFKIPLKNILTVEKTSSACPIPGYVVTTPRGKFCKQEDLLVLLD</sequence>
<evidence type="ECO:0000259" key="2">
    <source>
        <dbReference type="Pfam" id="PF00048"/>
    </source>
</evidence>
<organism evidence="3 4">
    <name type="scientific">Astyanax mexicanus</name>
    <name type="common">Blind cave fish</name>
    <name type="synonym">Astyanax fasciatus mexicanus</name>
    <dbReference type="NCBI Taxonomy" id="7994"/>
    <lineage>
        <taxon>Eukaryota</taxon>
        <taxon>Metazoa</taxon>
        <taxon>Chordata</taxon>
        <taxon>Craniata</taxon>
        <taxon>Vertebrata</taxon>
        <taxon>Euteleostomi</taxon>
        <taxon>Actinopterygii</taxon>
        <taxon>Neopterygii</taxon>
        <taxon>Teleostei</taxon>
        <taxon>Ostariophysi</taxon>
        <taxon>Characiformes</taxon>
        <taxon>Characoidei</taxon>
        <taxon>Acestrorhamphidae</taxon>
        <taxon>Acestrorhamphinae</taxon>
        <taxon>Astyanax</taxon>
    </lineage>
</organism>
<dbReference type="Pfam" id="PF00048">
    <property type="entry name" value="IL8"/>
    <property type="match status" value="1"/>
</dbReference>
<evidence type="ECO:0000313" key="4">
    <source>
        <dbReference type="Proteomes" id="UP000018467"/>
    </source>
</evidence>
<dbReference type="Bgee" id="ENSAMXG00000029777">
    <property type="expression patterns" value="Expressed in testis and 12 other cell types or tissues"/>
</dbReference>
<dbReference type="InterPro" id="IPR001811">
    <property type="entry name" value="Chemokine_IL8-like_dom"/>
</dbReference>
<dbReference type="SUPFAM" id="SSF54117">
    <property type="entry name" value="Interleukin 8-like chemokines"/>
    <property type="match status" value="1"/>
</dbReference>
<dbReference type="GO" id="GO:0008009">
    <property type="term" value="F:chemokine activity"/>
    <property type="evidence" value="ECO:0007669"/>
    <property type="project" value="InterPro"/>
</dbReference>
<reference evidence="4" key="2">
    <citation type="journal article" date="2014" name="Nat. Commun.">
        <title>The cavefish genome reveals candidate genes for eye loss.</title>
        <authorList>
            <person name="McGaugh S.E."/>
            <person name="Gross J.B."/>
            <person name="Aken B."/>
            <person name="Blin M."/>
            <person name="Borowsky R."/>
            <person name="Chalopin D."/>
            <person name="Hinaux H."/>
            <person name="Jeffery W.R."/>
            <person name="Keene A."/>
            <person name="Ma L."/>
            <person name="Minx P."/>
            <person name="Murphy D."/>
            <person name="O'Quin K.E."/>
            <person name="Retaux S."/>
            <person name="Rohner N."/>
            <person name="Searle S.M."/>
            <person name="Stahl B.A."/>
            <person name="Tabin C."/>
            <person name="Volff J.N."/>
            <person name="Yoshizawa M."/>
            <person name="Warren W.C."/>
        </authorList>
    </citation>
    <scope>NUCLEOTIDE SEQUENCE [LARGE SCALE GENOMIC DNA]</scope>
    <source>
        <strain evidence="4">female</strain>
    </source>
</reference>
<keyword evidence="4" id="KW-1185">Reference proteome</keyword>
<reference evidence="3" key="3">
    <citation type="submission" date="2025-08" db="UniProtKB">
        <authorList>
            <consortium name="Ensembl"/>
        </authorList>
    </citation>
    <scope>IDENTIFICATION</scope>
</reference>
<feature type="domain" description="Chemokine interleukin-8-like" evidence="2">
    <location>
        <begin position="33"/>
        <end position="72"/>
    </location>
</feature>
<dbReference type="Gene3D" id="2.40.50.40">
    <property type="match status" value="1"/>
</dbReference>
<accession>A0A3B1IHU9</accession>
<dbReference type="GO" id="GO:0005615">
    <property type="term" value="C:extracellular space"/>
    <property type="evidence" value="ECO:0007669"/>
    <property type="project" value="UniProtKB-KW"/>
</dbReference>
<evidence type="ECO:0000313" key="3">
    <source>
        <dbReference type="Ensembl" id="ENSAMXP00000028809.1"/>
    </source>
</evidence>
<name>A0A3B1IHU9_ASTMX</name>
<dbReference type="GeneTree" id="ENSGT00990000206020"/>
<evidence type="ECO:0000256" key="1">
    <source>
        <dbReference type="ARBA" id="ARBA00022514"/>
    </source>
</evidence>
<dbReference type="InParanoid" id="A0A3B1IHU9"/>
<dbReference type="AlphaFoldDB" id="A0A3B1IHU9"/>
<keyword evidence="1" id="KW-0202">Cytokine</keyword>